<comment type="caution">
    <text evidence="8">The sequence shown here is derived from an EMBL/GenBank/DDBJ whole genome shotgun (WGS) entry which is preliminary data.</text>
</comment>
<dbReference type="Gene3D" id="1.10.443.10">
    <property type="entry name" value="Intergrase catalytic core"/>
    <property type="match status" value="1"/>
</dbReference>
<evidence type="ECO:0000313" key="8">
    <source>
        <dbReference type="EMBL" id="TCK61550.1"/>
    </source>
</evidence>
<gene>
    <name evidence="8" type="ORF">C8D98_0051</name>
</gene>
<evidence type="ECO:0000256" key="4">
    <source>
        <dbReference type="ARBA" id="ARBA00023172"/>
    </source>
</evidence>
<keyword evidence="3 5" id="KW-0238">DNA-binding</keyword>
<evidence type="ECO:0000259" key="6">
    <source>
        <dbReference type="PROSITE" id="PS51898"/>
    </source>
</evidence>
<dbReference type="InterPro" id="IPR044068">
    <property type="entry name" value="CB"/>
</dbReference>
<evidence type="ECO:0000259" key="7">
    <source>
        <dbReference type="PROSITE" id="PS51900"/>
    </source>
</evidence>
<reference evidence="8 9" key="1">
    <citation type="submission" date="2019-03" db="EMBL/GenBank/DDBJ databases">
        <title>Genomic Encyclopedia of Type Strains, Phase IV (KMG-IV): sequencing the most valuable type-strain genomes for metagenomic binning, comparative biology and taxonomic classification.</title>
        <authorList>
            <person name="Goeker M."/>
        </authorList>
    </citation>
    <scope>NUCLEOTIDE SEQUENCE [LARGE SCALE GENOMIC DNA]</scope>
    <source>
        <strain evidence="8 9">DSM 24984</strain>
    </source>
</reference>
<comment type="similarity">
    <text evidence="1">Belongs to the 'phage' integrase family.</text>
</comment>
<sequence length="358" mass="41901">MAVMVKCSQCHAKVSLKNSTCKCGNDLKKDKKKLYYIVYTFNGKKVWEHAGHSLKFAKELETKKKNDLIDRKVGQVNKELKNIVFSDFIDNQFTPHYRLKNKAFKSEKSRFKVIKEQLGDILLKSVTEYDIDKFLKYLQLERKISKSTINRYIATVKRMMNYAIELNIIVINPMRHIKQMPVSNERTRYLTNEEVERVLTECRRSRNKNLYYIVQVALKTGMRFSEVLTLKGKNVSLINRSIIIAQHNTKNGKQRFIPINDALYDVLVEYFNQCGSIGDEEKLFKNKSIRGAYENAIKRAEINDFNFHDLRHTFASRLVQKEVGLYTVSELLGHSNITVTKRYAHLNQKNLRDAVEKL</sequence>
<proteinExistence type="inferred from homology"/>
<dbReference type="AlphaFoldDB" id="A0A4R1KBZ9"/>
<dbReference type="PANTHER" id="PTHR30349">
    <property type="entry name" value="PHAGE INTEGRASE-RELATED"/>
    <property type="match status" value="1"/>
</dbReference>
<dbReference type="GO" id="GO:0006310">
    <property type="term" value="P:DNA recombination"/>
    <property type="evidence" value="ECO:0007669"/>
    <property type="project" value="UniProtKB-KW"/>
</dbReference>
<dbReference type="InterPro" id="IPR013762">
    <property type="entry name" value="Integrase-like_cat_sf"/>
</dbReference>
<dbReference type="EMBL" id="SMGG01000003">
    <property type="protein sequence ID" value="TCK61550.1"/>
    <property type="molecule type" value="Genomic_DNA"/>
</dbReference>
<keyword evidence="4" id="KW-0233">DNA recombination</keyword>
<dbReference type="PROSITE" id="PS51900">
    <property type="entry name" value="CB"/>
    <property type="match status" value="1"/>
</dbReference>
<evidence type="ECO:0000256" key="1">
    <source>
        <dbReference type="ARBA" id="ARBA00008857"/>
    </source>
</evidence>
<dbReference type="OrthoDB" id="9795573at2"/>
<dbReference type="InterPro" id="IPR010998">
    <property type="entry name" value="Integrase_recombinase_N"/>
</dbReference>
<feature type="domain" description="Core-binding (CB)" evidence="7">
    <location>
        <begin position="84"/>
        <end position="164"/>
    </location>
</feature>
<protein>
    <submittedName>
        <fullName evidence="8">Site-specific recombinase XerD</fullName>
    </submittedName>
</protein>
<organism evidence="8 9">
    <name type="scientific">Seleniivibrio woodruffii</name>
    <dbReference type="NCBI Taxonomy" id="1078050"/>
    <lineage>
        <taxon>Bacteria</taxon>
        <taxon>Pseudomonadati</taxon>
        <taxon>Deferribacterota</taxon>
        <taxon>Deferribacteres</taxon>
        <taxon>Deferribacterales</taxon>
        <taxon>Geovibrionaceae</taxon>
        <taxon>Seleniivibrio</taxon>
    </lineage>
</organism>
<dbReference type="Gene3D" id="1.10.150.130">
    <property type="match status" value="1"/>
</dbReference>
<dbReference type="Proteomes" id="UP000294614">
    <property type="component" value="Unassembled WGS sequence"/>
</dbReference>
<keyword evidence="2" id="KW-0229">DNA integration</keyword>
<evidence type="ECO:0000256" key="2">
    <source>
        <dbReference type="ARBA" id="ARBA00022908"/>
    </source>
</evidence>
<feature type="domain" description="Tyr recombinase" evidence="6">
    <location>
        <begin position="185"/>
        <end position="356"/>
    </location>
</feature>
<dbReference type="InterPro" id="IPR050090">
    <property type="entry name" value="Tyrosine_recombinase_XerCD"/>
</dbReference>
<dbReference type="GO" id="GO:0015074">
    <property type="term" value="P:DNA integration"/>
    <property type="evidence" value="ECO:0007669"/>
    <property type="project" value="UniProtKB-KW"/>
</dbReference>
<evidence type="ECO:0000256" key="5">
    <source>
        <dbReference type="PROSITE-ProRule" id="PRU01248"/>
    </source>
</evidence>
<dbReference type="PROSITE" id="PS51898">
    <property type="entry name" value="TYR_RECOMBINASE"/>
    <property type="match status" value="1"/>
</dbReference>
<dbReference type="SUPFAM" id="SSF56349">
    <property type="entry name" value="DNA breaking-rejoining enzymes"/>
    <property type="match status" value="1"/>
</dbReference>
<evidence type="ECO:0000256" key="3">
    <source>
        <dbReference type="ARBA" id="ARBA00023125"/>
    </source>
</evidence>
<dbReference type="Pfam" id="PF13102">
    <property type="entry name" value="Phage_int_SAM_5"/>
    <property type="match status" value="1"/>
</dbReference>
<dbReference type="CDD" id="cd00796">
    <property type="entry name" value="INT_Rci_Hp1_C"/>
    <property type="match status" value="1"/>
</dbReference>
<dbReference type="RefSeq" id="WP_132870935.1">
    <property type="nucleotide sequence ID" value="NZ_SMGG01000003.1"/>
</dbReference>
<keyword evidence="9" id="KW-1185">Reference proteome</keyword>
<dbReference type="GO" id="GO:0003677">
    <property type="term" value="F:DNA binding"/>
    <property type="evidence" value="ECO:0007669"/>
    <property type="project" value="UniProtKB-UniRule"/>
</dbReference>
<dbReference type="PANTHER" id="PTHR30349:SF64">
    <property type="entry name" value="PROPHAGE INTEGRASE INTD-RELATED"/>
    <property type="match status" value="1"/>
</dbReference>
<dbReference type="InterPro" id="IPR002104">
    <property type="entry name" value="Integrase_catalytic"/>
</dbReference>
<dbReference type="InterPro" id="IPR025269">
    <property type="entry name" value="SAM-like_dom"/>
</dbReference>
<name>A0A4R1KBZ9_9BACT</name>
<dbReference type="Pfam" id="PF00589">
    <property type="entry name" value="Phage_integrase"/>
    <property type="match status" value="1"/>
</dbReference>
<evidence type="ECO:0000313" key="9">
    <source>
        <dbReference type="Proteomes" id="UP000294614"/>
    </source>
</evidence>
<dbReference type="InterPro" id="IPR011010">
    <property type="entry name" value="DNA_brk_join_enz"/>
</dbReference>
<accession>A0A4R1KBZ9</accession>